<dbReference type="Proteomes" id="UP000198634">
    <property type="component" value="Unassembled WGS sequence"/>
</dbReference>
<accession>A0A1H9AIM4</accession>
<evidence type="ECO:0000259" key="5">
    <source>
        <dbReference type="PROSITE" id="PS50977"/>
    </source>
</evidence>
<dbReference type="InterPro" id="IPR009057">
    <property type="entry name" value="Homeodomain-like_sf"/>
</dbReference>
<reference evidence="6 7" key="1">
    <citation type="submission" date="2016-10" db="EMBL/GenBank/DDBJ databases">
        <authorList>
            <person name="de Groot N.N."/>
        </authorList>
    </citation>
    <scope>NUCLEOTIDE SEQUENCE [LARGE SCALE GENOMIC DNA]</scope>
    <source>
        <strain evidence="6 7">DSM 22007</strain>
    </source>
</reference>
<evidence type="ECO:0000256" key="3">
    <source>
        <dbReference type="ARBA" id="ARBA00023163"/>
    </source>
</evidence>
<keyword evidence="3" id="KW-0804">Transcription</keyword>
<dbReference type="Pfam" id="PF21306">
    <property type="entry name" value="TetR_C_40"/>
    <property type="match status" value="1"/>
</dbReference>
<dbReference type="PANTHER" id="PTHR30055:SF234">
    <property type="entry name" value="HTH-TYPE TRANSCRIPTIONAL REGULATOR BETI"/>
    <property type="match status" value="1"/>
</dbReference>
<dbReference type="STRING" id="657014.SAMN04488092_102147"/>
<dbReference type="PRINTS" id="PR00455">
    <property type="entry name" value="HTHTETR"/>
</dbReference>
<name>A0A1H9AIM4_9RHOB</name>
<evidence type="ECO:0000313" key="6">
    <source>
        <dbReference type="EMBL" id="SEP76331.1"/>
    </source>
</evidence>
<keyword evidence="7" id="KW-1185">Reference proteome</keyword>
<keyword evidence="1" id="KW-0805">Transcription regulation</keyword>
<dbReference type="EMBL" id="FOEP01000002">
    <property type="protein sequence ID" value="SEP76331.1"/>
    <property type="molecule type" value="Genomic_DNA"/>
</dbReference>
<protein>
    <submittedName>
        <fullName evidence="6">Transcriptional regulator, TetR family</fullName>
    </submittedName>
</protein>
<evidence type="ECO:0000256" key="2">
    <source>
        <dbReference type="ARBA" id="ARBA00023125"/>
    </source>
</evidence>
<dbReference type="GO" id="GO:0000976">
    <property type="term" value="F:transcription cis-regulatory region binding"/>
    <property type="evidence" value="ECO:0007669"/>
    <property type="project" value="TreeGrafter"/>
</dbReference>
<keyword evidence="2 4" id="KW-0238">DNA-binding</keyword>
<organism evidence="6 7">
    <name type="scientific">Thalassovita taeanensis</name>
    <dbReference type="NCBI Taxonomy" id="657014"/>
    <lineage>
        <taxon>Bacteria</taxon>
        <taxon>Pseudomonadati</taxon>
        <taxon>Pseudomonadota</taxon>
        <taxon>Alphaproteobacteria</taxon>
        <taxon>Rhodobacterales</taxon>
        <taxon>Roseobacteraceae</taxon>
        <taxon>Thalassovita</taxon>
    </lineage>
</organism>
<dbReference type="PANTHER" id="PTHR30055">
    <property type="entry name" value="HTH-TYPE TRANSCRIPTIONAL REGULATOR RUTR"/>
    <property type="match status" value="1"/>
</dbReference>
<dbReference type="InterPro" id="IPR050109">
    <property type="entry name" value="HTH-type_TetR-like_transc_reg"/>
</dbReference>
<dbReference type="Pfam" id="PF00440">
    <property type="entry name" value="TetR_N"/>
    <property type="match status" value="1"/>
</dbReference>
<dbReference type="Gene3D" id="1.10.357.10">
    <property type="entry name" value="Tetracycline Repressor, domain 2"/>
    <property type="match status" value="1"/>
</dbReference>
<evidence type="ECO:0000313" key="7">
    <source>
        <dbReference type="Proteomes" id="UP000198634"/>
    </source>
</evidence>
<dbReference type="GO" id="GO:0003700">
    <property type="term" value="F:DNA-binding transcription factor activity"/>
    <property type="evidence" value="ECO:0007669"/>
    <property type="project" value="TreeGrafter"/>
</dbReference>
<proteinExistence type="predicted"/>
<dbReference type="SUPFAM" id="SSF46689">
    <property type="entry name" value="Homeodomain-like"/>
    <property type="match status" value="1"/>
</dbReference>
<dbReference type="OrthoDB" id="9808189at2"/>
<evidence type="ECO:0000256" key="4">
    <source>
        <dbReference type="PROSITE-ProRule" id="PRU00335"/>
    </source>
</evidence>
<gene>
    <name evidence="6" type="ORF">SAMN04488092_102147</name>
</gene>
<feature type="DNA-binding region" description="H-T-H motif" evidence="4">
    <location>
        <begin position="25"/>
        <end position="44"/>
    </location>
</feature>
<feature type="domain" description="HTH tetR-type" evidence="5">
    <location>
        <begin position="2"/>
        <end position="62"/>
    </location>
</feature>
<sequence length="217" mass="23879">MKTVKSRILHAAMRLFAEKGSMQISISDLAKEAGLSRGTIYNNVENTDELFSMACDAVYVEMRESVRASSDGMHDPAARLSVIINQVIRRVHEETDWGRFVALFAMSDPRLGRFWGRDPAVYLLQGLETGRFEFEREQIHSITGMAGGAVFGAMSLVLNGVCTWRQSGSDTAELILRAVGVDRAEARSLATIHYAPLPRVDFSSVGQAGAIRDKIPS</sequence>
<dbReference type="InterPro" id="IPR049513">
    <property type="entry name" value="TetR_C_40"/>
</dbReference>
<evidence type="ECO:0000256" key="1">
    <source>
        <dbReference type="ARBA" id="ARBA00023015"/>
    </source>
</evidence>
<dbReference type="InterPro" id="IPR001647">
    <property type="entry name" value="HTH_TetR"/>
</dbReference>
<dbReference type="AlphaFoldDB" id="A0A1H9AIM4"/>
<dbReference type="PROSITE" id="PS50977">
    <property type="entry name" value="HTH_TETR_2"/>
    <property type="match status" value="1"/>
</dbReference>